<keyword evidence="3" id="KW-1185">Reference proteome</keyword>
<dbReference type="EMBL" id="JAJSOF020000017">
    <property type="protein sequence ID" value="KAJ4439677.1"/>
    <property type="molecule type" value="Genomic_DNA"/>
</dbReference>
<organism evidence="2 3">
    <name type="scientific">Periplaneta americana</name>
    <name type="common">American cockroach</name>
    <name type="synonym">Blatta americana</name>
    <dbReference type="NCBI Taxonomy" id="6978"/>
    <lineage>
        <taxon>Eukaryota</taxon>
        <taxon>Metazoa</taxon>
        <taxon>Ecdysozoa</taxon>
        <taxon>Arthropoda</taxon>
        <taxon>Hexapoda</taxon>
        <taxon>Insecta</taxon>
        <taxon>Pterygota</taxon>
        <taxon>Neoptera</taxon>
        <taxon>Polyneoptera</taxon>
        <taxon>Dictyoptera</taxon>
        <taxon>Blattodea</taxon>
        <taxon>Blattoidea</taxon>
        <taxon>Blattidae</taxon>
        <taxon>Blattinae</taxon>
        <taxon>Periplaneta</taxon>
    </lineage>
</organism>
<accession>A0ABQ8SZL5</accession>
<evidence type="ECO:0000313" key="3">
    <source>
        <dbReference type="Proteomes" id="UP001148838"/>
    </source>
</evidence>
<proteinExistence type="predicted"/>
<sequence length="311" mass="35340">MQGSPLSPSLYNIAMDHILHEITSEELAEEYGFKLVSGLPNVTVLRFADDMVNVGKDSEAAKHITEIATRRFHEIGLQINAKKSKYISIVNGKLNMSSINLDSTTEVPALDINETVKYLGVTYNDETVFDSARTMEALRSQLEHLTTSPLLQSYHKYNVVSSFICPKLVYPFQTIPPDKLPVKFLKDVDILIKSSIKDILQLPGDIPDNMLYFDKKFKGLGIFCARWEAYLQHVNSCMKLNTGMCNNMYINNTRCLMEEAKHCLNNLQIDVTEHLTSTSGVINTRKIRTELRQREYNAWCNLPQKGKDVIL</sequence>
<gene>
    <name evidence="2" type="ORF">ANN_07805</name>
</gene>
<evidence type="ECO:0000259" key="1">
    <source>
        <dbReference type="PROSITE" id="PS50878"/>
    </source>
</evidence>
<dbReference type="InterPro" id="IPR000477">
    <property type="entry name" value="RT_dom"/>
</dbReference>
<protein>
    <recommendedName>
        <fullName evidence="1">Reverse transcriptase domain-containing protein</fullName>
    </recommendedName>
</protein>
<reference evidence="2 3" key="1">
    <citation type="journal article" date="2022" name="Allergy">
        <title>Genome assembly and annotation of Periplaneta americana reveal a comprehensive cockroach allergen profile.</title>
        <authorList>
            <person name="Wang L."/>
            <person name="Xiong Q."/>
            <person name="Saelim N."/>
            <person name="Wang L."/>
            <person name="Nong W."/>
            <person name="Wan A.T."/>
            <person name="Shi M."/>
            <person name="Liu X."/>
            <person name="Cao Q."/>
            <person name="Hui J.H.L."/>
            <person name="Sookrung N."/>
            <person name="Leung T.F."/>
            <person name="Tungtrongchitr A."/>
            <person name="Tsui S.K.W."/>
        </authorList>
    </citation>
    <scope>NUCLEOTIDE SEQUENCE [LARGE SCALE GENOMIC DNA]</scope>
    <source>
        <strain evidence="2">PWHHKU_190912</strain>
    </source>
</reference>
<evidence type="ECO:0000313" key="2">
    <source>
        <dbReference type="EMBL" id="KAJ4439677.1"/>
    </source>
</evidence>
<dbReference type="SUPFAM" id="SSF56672">
    <property type="entry name" value="DNA/RNA polymerases"/>
    <property type="match status" value="1"/>
</dbReference>
<dbReference type="Gene3D" id="3.30.70.270">
    <property type="match status" value="1"/>
</dbReference>
<feature type="domain" description="Reverse transcriptase" evidence="1">
    <location>
        <begin position="1"/>
        <end position="123"/>
    </location>
</feature>
<dbReference type="InterPro" id="IPR043502">
    <property type="entry name" value="DNA/RNA_pol_sf"/>
</dbReference>
<dbReference type="Pfam" id="PF00078">
    <property type="entry name" value="RVT_1"/>
    <property type="match status" value="1"/>
</dbReference>
<dbReference type="PROSITE" id="PS50878">
    <property type="entry name" value="RT_POL"/>
    <property type="match status" value="1"/>
</dbReference>
<dbReference type="Proteomes" id="UP001148838">
    <property type="component" value="Unassembled WGS sequence"/>
</dbReference>
<dbReference type="InterPro" id="IPR043128">
    <property type="entry name" value="Rev_trsase/Diguanyl_cyclase"/>
</dbReference>
<name>A0ABQ8SZL5_PERAM</name>
<comment type="caution">
    <text evidence="2">The sequence shown here is derived from an EMBL/GenBank/DDBJ whole genome shotgun (WGS) entry which is preliminary data.</text>
</comment>